<dbReference type="PANTHER" id="PTHR31280:SF3">
    <property type="entry name" value="DNA TOPOISOMERASE 4 SUBUNIT B (DUF810)"/>
    <property type="match status" value="1"/>
</dbReference>
<evidence type="ECO:0000259" key="1">
    <source>
        <dbReference type="PROSITE" id="PS51258"/>
    </source>
</evidence>
<reference evidence="3 4" key="1">
    <citation type="submission" date="2022-12" db="EMBL/GenBank/DDBJ databases">
        <title>Chromosome-scale assembly of the Ensete ventricosum genome.</title>
        <authorList>
            <person name="Dussert Y."/>
            <person name="Stocks J."/>
            <person name="Wendawek A."/>
            <person name="Woldeyes F."/>
            <person name="Nichols R.A."/>
            <person name="Borrell J.S."/>
        </authorList>
    </citation>
    <scope>NUCLEOTIDE SEQUENCE [LARGE SCALE GENOMIC DNA]</scope>
    <source>
        <strain evidence="4">cv. Maze</strain>
        <tissue evidence="3">Seeds</tissue>
    </source>
</reference>
<dbReference type="InterPro" id="IPR008528">
    <property type="entry name" value="unc-13_homologue"/>
</dbReference>
<dbReference type="EMBL" id="JAQQAF010000001">
    <property type="protein sequence ID" value="KAJ8511790.1"/>
    <property type="molecule type" value="Genomic_DNA"/>
</dbReference>
<dbReference type="Proteomes" id="UP001222027">
    <property type="component" value="Unassembled WGS sequence"/>
</dbReference>
<evidence type="ECO:0000259" key="2">
    <source>
        <dbReference type="PROSITE" id="PS51259"/>
    </source>
</evidence>
<keyword evidence="4" id="KW-1185">Reference proteome</keyword>
<evidence type="ECO:0000313" key="3">
    <source>
        <dbReference type="EMBL" id="KAJ8511790.1"/>
    </source>
</evidence>
<sequence length="1132" mass="128165">MESSLLLHRYRSDRRKLLEFLVSTNLLRAPALASVDLDTISADYVLECIQSGRDFDPSEASKRYREGLDYPIMINLSSGRFYFLLSRPELSGSPPVRIVPQVGMITSTGHRPSSAMKLDNLIGKGTGKCPIENAADTSALNLPSQPAKDAKALSLGLPSITTGLSDDDIQQTAYEVLLASFVLSWRKADLFQDEKNGKDFRASSEQATNDELISLSEDCNYPLLEVVRVQLEISEAISALTKKGLRSFTLKMMHKQADVPRITLQLLSVICSSDFPNERSYVRWQKRQANILEELLLRSISSISVTPAKLSNLISNLRNTEEWIPADRLAETLKALRNYASELSSMPGKFGIPHETLYWRESYHFNIKLYERLLSTVFDVLEDGQLLQEAEEILAVLRLTWPILGITEKIHDALFAWVLFVQFVQTGELKLLKLTVVELHKVLAFEDGDMMGQYASSLSCSVVASGGRRVLNLVDSVIFNINMWCCNQLEDYHLHFNQDNCSTFQDLLALACHTGSSFPYECTEIKHIGPMAENIAASELVHMFVEKSIGAAYRRVLNFLDAENLENDHSLVMLANKLKAVAEKEHSLFSPVLCQQYPEAGIVAAVLLHQLYGKHLKPFLEVVSHLSESTIKVLAASNSLECYLTYILHSAYGEKKRSPTVNYIHPYQIRSFCSPLIVHWVQTQQNNILEWTQRAVNIEDWEPLSYRQRQAGSIIEVFRIIEEIVDQFFNLNLPMDMIHLRSLLIGISQSLEAYLLHIVNQQVDKSLLYPNPPALTRYEESVNPFTKKKPVEHLMLEDKTMNQINDLTLPKLCVKLNTLHYLREQLDTLEDAIKRSWVLLQTDDGQVFDVAKDYLPTSSGTVEEVFTIFDDIRRHAVCASDMIVDFIGVRAIFWDLRNSLIFSLYQGSVENARFEIFIPILDEVLDNVCDLIVDLLRDQVVSSIFEATMDGYIRVMLDGGPARVFSESDATMMQQDLNVLKDLFVANGQGLPQDAVEKEARLGEEILDLYAMKAETIIDMLISASQQIPNHLETKKPPVRRSATDVDTLLRVLCHKKDKCASKFLKIQYQLPKSSDYEDTTGKVPPSKTPLLSDVLRRKSSFYWTKKGQRSFKIVKKKFQEATPEIGLPPLG</sequence>
<dbReference type="Pfam" id="PF25761">
    <property type="entry name" value="TPR_PATROL1"/>
    <property type="match status" value="1"/>
</dbReference>
<dbReference type="PROSITE" id="PS51258">
    <property type="entry name" value="MHD1"/>
    <property type="match status" value="1"/>
</dbReference>
<proteinExistence type="predicted"/>
<dbReference type="PROSITE" id="PS51259">
    <property type="entry name" value="MHD2"/>
    <property type="match status" value="1"/>
</dbReference>
<dbReference type="PANTHER" id="PTHR31280">
    <property type="entry name" value="PROTEIN UNC-13 HOMOLOG"/>
    <property type="match status" value="1"/>
</dbReference>
<dbReference type="InterPro" id="IPR057984">
    <property type="entry name" value="PATROL1_C"/>
</dbReference>
<dbReference type="Gene3D" id="1.10.357.50">
    <property type="match status" value="1"/>
</dbReference>
<comment type="caution">
    <text evidence="3">The sequence shown here is derived from an EMBL/GenBank/DDBJ whole genome shotgun (WGS) entry which is preliminary data.</text>
</comment>
<dbReference type="AlphaFoldDB" id="A0AAV8RXC5"/>
<feature type="domain" description="MHD2" evidence="2">
    <location>
        <begin position="911"/>
        <end position="1021"/>
    </location>
</feature>
<dbReference type="InterPro" id="IPR014772">
    <property type="entry name" value="Munc13_dom-2"/>
</dbReference>
<gene>
    <name evidence="3" type="ORF">OPV22_002224</name>
</gene>
<organism evidence="3 4">
    <name type="scientific">Ensete ventricosum</name>
    <name type="common">Abyssinian banana</name>
    <name type="synonym">Musa ensete</name>
    <dbReference type="NCBI Taxonomy" id="4639"/>
    <lineage>
        <taxon>Eukaryota</taxon>
        <taxon>Viridiplantae</taxon>
        <taxon>Streptophyta</taxon>
        <taxon>Embryophyta</taxon>
        <taxon>Tracheophyta</taxon>
        <taxon>Spermatophyta</taxon>
        <taxon>Magnoliopsida</taxon>
        <taxon>Liliopsida</taxon>
        <taxon>Zingiberales</taxon>
        <taxon>Musaceae</taxon>
        <taxon>Ensete</taxon>
    </lineage>
</organism>
<accession>A0AAV8RXC5</accession>
<evidence type="ECO:0000313" key="4">
    <source>
        <dbReference type="Proteomes" id="UP001222027"/>
    </source>
</evidence>
<dbReference type="InterPro" id="IPR014770">
    <property type="entry name" value="Munc13_1"/>
</dbReference>
<evidence type="ECO:0008006" key="5">
    <source>
        <dbReference type="Google" id="ProtNLM"/>
    </source>
</evidence>
<feature type="domain" description="MHD1" evidence="1">
    <location>
        <begin position="631"/>
        <end position="762"/>
    </location>
</feature>
<name>A0AAV8RXC5_ENSVE</name>
<protein>
    <recommendedName>
        <fullName evidence="5">MHD1 domain-containing protein</fullName>
    </recommendedName>
</protein>